<dbReference type="SUPFAM" id="SSF47473">
    <property type="entry name" value="EF-hand"/>
    <property type="match status" value="1"/>
</dbReference>
<keyword evidence="2" id="KW-0677">Repeat</keyword>
<dbReference type="Pfam" id="PF13499">
    <property type="entry name" value="EF-hand_7"/>
    <property type="match status" value="1"/>
</dbReference>
<accession>A0A1D2N3W4</accession>
<dbReference type="CDD" id="cd00051">
    <property type="entry name" value="EFh"/>
    <property type="match status" value="1"/>
</dbReference>
<dbReference type="PANTHER" id="PTHR23055:SF186">
    <property type="entry name" value="NEUROCALCIN HOMOLOG-LIKE PROTEIN"/>
    <property type="match status" value="1"/>
</dbReference>
<feature type="domain" description="EF-hand" evidence="4">
    <location>
        <begin position="62"/>
        <end position="97"/>
    </location>
</feature>
<dbReference type="SMART" id="SM00054">
    <property type="entry name" value="EFh"/>
    <property type="match status" value="2"/>
</dbReference>
<gene>
    <name evidence="5" type="ORF">Ocin01_06730</name>
</gene>
<dbReference type="EMBL" id="LJIJ01000244">
    <property type="protein sequence ID" value="ODM99952.1"/>
    <property type="molecule type" value="Genomic_DNA"/>
</dbReference>
<protein>
    <submittedName>
        <fullName evidence="5">Kv channel-interacting protein 1</fullName>
    </submittedName>
</protein>
<organism evidence="5 6">
    <name type="scientific">Orchesella cincta</name>
    <name type="common">Springtail</name>
    <name type="synonym">Podura cincta</name>
    <dbReference type="NCBI Taxonomy" id="48709"/>
    <lineage>
        <taxon>Eukaryota</taxon>
        <taxon>Metazoa</taxon>
        <taxon>Ecdysozoa</taxon>
        <taxon>Arthropoda</taxon>
        <taxon>Hexapoda</taxon>
        <taxon>Collembola</taxon>
        <taxon>Entomobryomorpha</taxon>
        <taxon>Entomobryoidea</taxon>
        <taxon>Orchesellidae</taxon>
        <taxon>Orchesellinae</taxon>
        <taxon>Orchesella</taxon>
    </lineage>
</organism>
<dbReference type="OrthoDB" id="191686at2759"/>
<evidence type="ECO:0000256" key="3">
    <source>
        <dbReference type="ARBA" id="ARBA00022837"/>
    </source>
</evidence>
<evidence type="ECO:0000256" key="2">
    <source>
        <dbReference type="ARBA" id="ARBA00022737"/>
    </source>
</evidence>
<keyword evidence="3" id="KW-0106">Calcium</keyword>
<dbReference type="OMA" id="LRGTTHE"/>
<evidence type="ECO:0000256" key="1">
    <source>
        <dbReference type="ARBA" id="ARBA00022723"/>
    </source>
</evidence>
<dbReference type="InterPro" id="IPR002048">
    <property type="entry name" value="EF_hand_dom"/>
</dbReference>
<reference evidence="5 6" key="1">
    <citation type="journal article" date="2016" name="Genome Biol. Evol.">
        <title>Gene Family Evolution Reflects Adaptation to Soil Environmental Stressors in the Genome of the Collembolan Orchesella cincta.</title>
        <authorList>
            <person name="Faddeeva-Vakhrusheva A."/>
            <person name="Derks M.F."/>
            <person name="Anvar S.Y."/>
            <person name="Agamennone V."/>
            <person name="Suring W."/>
            <person name="Smit S."/>
            <person name="van Straalen N.M."/>
            <person name="Roelofs D."/>
        </authorList>
    </citation>
    <scope>NUCLEOTIDE SEQUENCE [LARGE SCALE GENOMIC DNA]</scope>
    <source>
        <tissue evidence="5">Mixed pool</tissue>
    </source>
</reference>
<evidence type="ECO:0000313" key="5">
    <source>
        <dbReference type="EMBL" id="ODM99952.1"/>
    </source>
</evidence>
<feature type="domain" description="EF-hand" evidence="4">
    <location>
        <begin position="15"/>
        <end position="51"/>
    </location>
</feature>
<keyword evidence="1" id="KW-0479">Metal-binding</keyword>
<dbReference type="PANTHER" id="PTHR23055">
    <property type="entry name" value="CALCIUM BINDING PROTEINS"/>
    <property type="match status" value="1"/>
</dbReference>
<sequence length="116" mass="13348">MRDMILTLSTLLRGSSREKLRWIFCRLYDLNGNGFITKRELFDIISAVHDLVGVSKQGEDRKTRDHVDKIFSKFDVNRDGIVTIEEFLESCLKKAPVDSPNLPPLLMLITIPFIPQ</sequence>
<proteinExistence type="predicted"/>
<evidence type="ECO:0000259" key="4">
    <source>
        <dbReference type="PROSITE" id="PS50222"/>
    </source>
</evidence>
<dbReference type="AlphaFoldDB" id="A0A1D2N3W4"/>
<dbReference type="InterPro" id="IPR011992">
    <property type="entry name" value="EF-hand-dom_pair"/>
</dbReference>
<name>A0A1D2N3W4_ORCCI</name>
<dbReference type="STRING" id="48709.A0A1D2N3W4"/>
<dbReference type="InterPro" id="IPR028846">
    <property type="entry name" value="Recoverin"/>
</dbReference>
<dbReference type="Proteomes" id="UP000094527">
    <property type="component" value="Unassembled WGS sequence"/>
</dbReference>
<dbReference type="InterPro" id="IPR018247">
    <property type="entry name" value="EF_Hand_1_Ca_BS"/>
</dbReference>
<keyword evidence="6" id="KW-1185">Reference proteome</keyword>
<comment type="caution">
    <text evidence="5">The sequence shown here is derived from an EMBL/GenBank/DDBJ whole genome shotgun (WGS) entry which is preliminary data.</text>
</comment>
<dbReference type="PROSITE" id="PS50222">
    <property type="entry name" value="EF_HAND_2"/>
    <property type="match status" value="2"/>
</dbReference>
<dbReference type="PROSITE" id="PS00018">
    <property type="entry name" value="EF_HAND_1"/>
    <property type="match status" value="2"/>
</dbReference>
<dbReference type="GO" id="GO:0005509">
    <property type="term" value="F:calcium ion binding"/>
    <property type="evidence" value="ECO:0007669"/>
    <property type="project" value="InterPro"/>
</dbReference>
<evidence type="ECO:0000313" key="6">
    <source>
        <dbReference type="Proteomes" id="UP000094527"/>
    </source>
</evidence>
<dbReference type="Gene3D" id="1.10.238.10">
    <property type="entry name" value="EF-hand"/>
    <property type="match status" value="1"/>
</dbReference>